<dbReference type="EMBL" id="CATOUU010000531">
    <property type="protein sequence ID" value="CAI9933113.1"/>
    <property type="molecule type" value="Genomic_DNA"/>
</dbReference>
<dbReference type="EMBL" id="CAXDID020000004">
    <property type="protein sequence ID" value="CAL5973295.1"/>
    <property type="molecule type" value="Genomic_DNA"/>
</dbReference>
<name>A0AA86P7H4_9EUKA</name>
<accession>A0AA86P7H4</accession>
<evidence type="ECO:0000256" key="2">
    <source>
        <dbReference type="SAM" id="Phobius"/>
    </source>
</evidence>
<keyword evidence="2" id="KW-0472">Membrane</keyword>
<evidence type="ECO:0000313" key="7">
    <source>
        <dbReference type="Proteomes" id="UP001642409"/>
    </source>
</evidence>
<feature type="compositionally biased region" description="Basic and acidic residues" evidence="1">
    <location>
        <begin position="248"/>
        <end position="262"/>
    </location>
</feature>
<evidence type="ECO:0000256" key="1">
    <source>
        <dbReference type="SAM" id="MobiDB-lite"/>
    </source>
</evidence>
<keyword evidence="2" id="KW-0812">Transmembrane</keyword>
<evidence type="ECO:0000313" key="4">
    <source>
        <dbReference type="EMBL" id="CAI9954951.1"/>
    </source>
</evidence>
<feature type="transmembrane region" description="Helical" evidence="2">
    <location>
        <begin position="217"/>
        <end position="241"/>
    </location>
</feature>
<dbReference type="AlphaFoldDB" id="A0AA86P7H4"/>
<sequence length="274" mass="30231">MIVQLTKVQQNSLTFNIRRPVECCQRIYSPTRGLVIINALPVFRINVYNTSNIDLVSPTGGNLQARCNPAYMTECEAALESISTGTYPTMNVTILERWAISTVFSPLNHGLVSQVSLAQNFSTLNFSITSTAVITGSFSGQCYSAASVSTANTSSQTKIEIPPFDYSINLGVNHLIINCSECQSVFINYCNLKMDDEIYYDIVDAQTTRNKNPNSTFVYIPLAVAGAILVVLFITIVVTIVQKKRSYKQEPGKQRNVKKQELKLPNMSNKSGSA</sequence>
<evidence type="ECO:0000313" key="6">
    <source>
        <dbReference type="EMBL" id="CAL6065864.1"/>
    </source>
</evidence>
<reference evidence="5 7" key="2">
    <citation type="submission" date="2024-07" db="EMBL/GenBank/DDBJ databases">
        <authorList>
            <person name="Akdeniz Z."/>
        </authorList>
    </citation>
    <scope>NUCLEOTIDE SEQUENCE [LARGE SCALE GENOMIC DNA]</scope>
</reference>
<dbReference type="EMBL" id="CAXDID020000257">
    <property type="protein sequence ID" value="CAL6065864.1"/>
    <property type="molecule type" value="Genomic_DNA"/>
</dbReference>
<proteinExistence type="predicted"/>
<reference evidence="3" key="1">
    <citation type="submission" date="2023-06" db="EMBL/GenBank/DDBJ databases">
        <authorList>
            <person name="Kurt Z."/>
        </authorList>
    </citation>
    <scope>NUCLEOTIDE SEQUENCE</scope>
</reference>
<feature type="region of interest" description="Disordered" evidence="1">
    <location>
        <begin position="248"/>
        <end position="274"/>
    </location>
</feature>
<keyword evidence="7" id="KW-1185">Reference proteome</keyword>
<dbReference type="Proteomes" id="UP001642409">
    <property type="component" value="Unassembled WGS sequence"/>
</dbReference>
<evidence type="ECO:0000313" key="3">
    <source>
        <dbReference type="EMBL" id="CAI9933113.1"/>
    </source>
</evidence>
<evidence type="ECO:0000313" key="5">
    <source>
        <dbReference type="EMBL" id="CAL5973295.1"/>
    </source>
</evidence>
<organism evidence="3">
    <name type="scientific">Hexamita inflata</name>
    <dbReference type="NCBI Taxonomy" id="28002"/>
    <lineage>
        <taxon>Eukaryota</taxon>
        <taxon>Metamonada</taxon>
        <taxon>Diplomonadida</taxon>
        <taxon>Hexamitidae</taxon>
        <taxon>Hexamitinae</taxon>
        <taxon>Hexamita</taxon>
    </lineage>
</organism>
<keyword evidence="2" id="KW-1133">Transmembrane helix</keyword>
<dbReference type="EMBL" id="CATOUU010000852">
    <property type="protein sequence ID" value="CAI9954951.1"/>
    <property type="molecule type" value="Genomic_DNA"/>
</dbReference>
<protein>
    <submittedName>
        <fullName evidence="5">Hypothetical_protein</fullName>
    </submittedName>
</protein>
<gene>
    <name evidence="3" type="ORF">HINF_LOCUS20758</name>
    <name evidence="5" type="ORF">HINF_LOCUS2304</name>
    <name evidence="4" type="ORF">HINF_LOCUS42596</name>
    <name evidence="6" type="ORF">HINF_LOCUS52046</name>
</gene>
<comment type="caution">
    <text evidence="3">The sequence shown here is derived from an EMBL/GenBank/DDBJ whole genome shotgun (WGS) entry which is preliminary data.</text>
</comment>